<feature type="region of interest" description="Disordered" evidence="3">
    <location>
        <begin position="60"/>
        <end position="87"/>
    </location>
</feature>
<dbReference type="PANTHER" id="PTHR22880:SF225">
    <property type="entry name" value="BROMODOMAIN-CONTAINING PROTEIN BET-1-RELATED"/>
    <property type="match status" value="1"/>
</dbReference>
<dbReference type="EMBL" id="JAWDJX010000006">
    <property type="protein sequence ID" value="KAK3056376.1"/>
    <property type="molecule type" value="Genomic_DNA"/>
</dbReference>
<feature type="region of interest" description="Disordered" evidence="3">
    <location>
        <begin position="102"/>
        <end position="258"/>
    </location>
</feature>
<feature type="region of interest" description="Disordered" evidence="3">
    <location>
        <begin position="710"/>
        <end position="737"/>
    </location>
</feature>
<gene>
    <name evidence="6" type="primary">BDF1</name>
    <name evidence="6" type="ORF">LTR09_002883</name>
</gene>
<keyword evidence="7" id="KW-1185">Reference proteome</keyword>
<dbReference type="AlphaFoldDB" id="A0AAJ0LV14"/>
<dbReference type="PRINTS" id="PR00503">
    <property type="entry name" value="BROMODOMAIN"/>
</dbReference>
<feature type="compositionally biased region" description="Acidic residues" evidence="3">
    <location>
        <begin position="893"/>
        <end position="905"/>
    </location>
</feature>
<dbReference type="Proteomes" id="UP001271007">
    <property type="component" value="Unassembled WGS sequence"/>
</dbReference>
<feature type="compositionally biased region" description="Basic and acidic residues" evidence="3">
    <location>
        <begin position="167"/>
        <end position="176"/>
    </location>
</feature>
<dbReference type="Pfam" id="PF00439">
    <property type="entry name" value="Bromodomain"/>
    <property type="match status" value="2"/>
</dbReference>
<feature type="compositionally biased region" description="Polar residues" evidence="3">
    <location>
        <begin position="303"/>
        <end position="315"/>
    </location>
</feature>
<dbReference type="SUPFAM" id="SSF47370">
    <property type="entry name" value="Bromodomain"/>
    <property type="match status" value="2"/>
</dbReference>
<feature type="compositionally biased region" description="Polar residues" evidence="3">
    <location>
        <begin position="867"/>
        <end position="885"/>
    </location>
</feature>
<feature type="compositionally biased region" description="Low complexity" evidence="3">
    <location>
        <begin position="724"/>
        <end position="735"/>
    </location>
</feature>
<protein>
    <submittedName>
        <fullName evidence="6">Transcription initiation at TATA-containing promoter protein</fullName>
    </submittedName>
</protein>
<feature type="compositionally biased region" description="Basic and acidic residues" evidence="3">
    <location>
        <begin position="443"/>
        <end position="461"/>
    </location>
</feature>
<dbReference type="InterPro" id="IPR038336">
    <property type="entry name" value="NET_sf"/>
</dbReference>
<sequence length="905" mass="96989">MASELAAPPPTQLAPADDMDTSEAHQAYEAPTINGDAHYENKATTELIDSAIDAPLDLHAEPTETAVDAKPTAVSSADPIPSGAVPVEHVTSGIQPVADFLPKDATNLSHPTPPPDEPLTTGATDVDVEMANVESDAQAPAAELESMSVQAEPSLVRPREDDGEDEPAAKRTRLDEESGSVPASGMAEAPSAVPSEAVTASILETVDEPAVDATGVSADALSPQPAPSAEPISEALSDDLTQSAAETAGHHEPGASLEDVKVEATQPETQPDAGLSDAPGESIEGGSAVVTETQVDAKPAATGDSQAQLASQPAPTASDKAMYSTEPMTAPQKNYLVDKVKNLKKTKHSGPFLRPVDPVALGIPTYLDIITQPMDITTLDAKLKKGAYGSVQDFANDFDLIIGNTRRFNGDAHAITQTGFLLEAYFRKMMENVPTASMAAPPKQEKKRSPSLPREKRRESRQVIPPVAPTASTPSAAASTAPASAADTYALQANGTPQIRRQSTNAGRPARAIKPTQNREISYAKPKRKAHQLELRFCEHVLNEMTGIQYGHLNHPFLVPVDPVALNIPHYHQVIRRPMDLGTMGTKLRLGEYGTAAEFKKDFDQVTKNCTQFNPPGNPIRDMAIALQREFEQLWAEKDKWERKNQPVSNRASSASADDDSVADDDEDEDDDDGDNKALTIRNLQKQLAEMQNALSGMTDIKAAKKKAKAKKAPTYEQRKVGTAAAPRAKAAKPAAKSKKSRVVTYEDKQEISEAVPRMSEAQVQQLTSIITDNSPRHRDMGEELELEIDDLPSNVQIMLLDFVRRIFGNPKKKARDASPDDAAALDDDDFEPARRASGAAGKRKKHKPMGKKEQQDAIKNLKGQLAQFQGATSGSESPTNSSFAVANAEADTSGDEASEESEEE</sequence>
<feature type="region of interest" description="Disordered" evidence="3">
    <location>
        <begin position="435"/>
        <end position="483"/>
    </location>
</feature>
<dbReference type="GO" id="GO:0005634">
    <property type="term" value="C:nucleus"/>
    <property type="evidence" value="ECO:0007669"/>
    <property type="project" value="TreeGrafter"/>
</dbReference>
<reference evidence="6" key="1">
    <citation type="submission" date="2023-04" db="EMBL/GenBank/DDBJ databases">
        <title>Black Yeasts Isolated from many extreme environments.</title>
        <authorList>
            <person name="Coleine C."/>
            <person name="Stajich J.E."/>
            <person name="Selbmann L."/>
        </authorList>
    </citation>
    <scope>NUCLEOTIDE SEQUENCE</scope>
    <source>
        <strain evidence="6">CCFEE 5312</strain>
    </source>
</reference>
<dbReference type="PROSITE" id="PS50014">
    <property type="entry name" value="BROMODOMAIN_2"/>
    <property type="match status" value="2"/>
</dbReference>
<evidence type="ECO:0000313" key="7">
    <source>
        <dbReference type="Proteomes" id="UP001271007"/>
    </source>
</evidence>
<dbReference type="InterPro" id="IPR001487">
    <property type="entry name" value="Bromodomain"/>
</dbReference>
<feature type="domain" description="Bromo" evidence="4">
    <location>
        <begin position="549"/>
        <end position="621"/>
    </location>
</feature>
<feature type="domain" description="NET" evidence="5">
    <location>
        <begin position="734"/>
        <end position="815"/>
    </location>
</feature>
<dbReference type="InterPro" id="IPR027353">
    <property type="entry name" value="NET_dom"/>
</dbReference>
<name>A0AAJ0LV14_9PEZI</name>
<evidence type="ECO:0000259" key="5">
    <source>
        <dbReference type="PROSITE" id="PS51525"/>
    </source>
</evidence>
<dbReference type="Pfam" id="PF17035">
    <property type="entry name" value="BET"/>
    <property type="match status" value="1"/>
</dbReference>
<dbReference type="InterPro" id="IPR050935">
    <property type="entry name" value="Bromo_chromatin_reader"/>
</dbReference>
<evidence type="ECO:0000256" key="3">
    <source>
        <dbReference type="SAM" id="MobiDB-lite"/>
    </source>
</evidence>
<evidence type="ECO:0000256" key="1">
    <source>
        <dbReference type="ARBA" id="ARBA00023117"/>
    </source>
</evidence>
<dbReference type="GO" id="GO:0006355">
    <property type="term" value="P:regulation of DNA-templated transcription"/>
    <property type="evidence" value="ECO:0007669"/>
    <property type="project" value="TreeGrafter"/>
</dbReference>
<feature type="region of interest" description="Disordered" evidence="3">
    <location>
        <begin position="642"/>
        <end position="676"/>
    </location>
</feature>
<feature type="region of interest" description="Disordered" evidence="3">
    <location>
        <begin position="1"/>
        <end position="38"/>
    </location>
</feature>
<feature type="region of interest" description="Disordered" evidence="3">
    <location>
        <begin position="810"/>
        <end position="905"/>
    </location>
</feature>
<feature type="compositionally biased region" description="Low complexity" evidence="3">
    <location>
        <begin position="469"/>
        <end position="483"/>
    </location>
</feature>
<feature type="compositionally biased region" description="Basic and acidic residues" evidence="3">
    <location>
        <begin position="248"/>
        <end position="258"/>
    </location>
</feature>
<feature type="region of interest" description="Disordered" evidence="3">
    <location>
        <begin position="265"/>
        <end position="284"/>
    </location>
</feature>
<feature type="compositionally biased region" description="Acidic residues" evidence="3">
    <location>
        <begin position="657"/>
        <end position="674"/>
    </location>
</feature>
<proteinExistence type="predicted"/>
<comment type="caution">
    <text evidence="6">The sequence shown here is derived from an EMBL/GenBank/DDBJ whole genome shotgun (WGS) entry which is preliminary data.</text>
</comment>
<dbReference type="PANTHER" id="PTHR22880">
    <property type="entry name" value="FALZ-RELATED BROMODOMAIN-CONTAINING PROTEINS"/>
    <property type="match status" value="1"/>
</dbReference>
<keyword evidence="1 2" id="KW-0103">Bromodomain</keyword>
<feature type="domain" description="Bromo" evidence="4">
    <location>
        <begin position="344"/>
        <end position="416"/>
    </location>
</feature>
<accession>A0AAJ0LV14</accession>
<dbReference type="Gene3D" id="1.20.920.10">
    <property type="entry name" value="Bromodomain-like"/>
    <property type="match status" value="2"/>
</dbReference>
<evidence type="ECO:0000259" key="4">
    <source>
        <dbReference type="PROSITE" id="PS50014"/>
    </source>
</evidence>
<dbReference type="GO" id="GO:0000785">
    <property type="term" value="C:chromatin"/>
    <property type="evidence" value="ECO:0007669"/>
    <property type="project" value="TreeGrafter"/>
</dbReference>
<feature type="region of interest" description="Disordered" evidence="3">
    <location>
        <begin position="495"/>
        <end position="515"/>
    </location>
</feature>
<feature type="region of interest" description="Disordered" evidence="3">
    <location>
        <begin position="298"/>
        <end position="319"/>
    </location>
</feature>
<dbReference type="Gene3D" id="1.20.1270.220">
    <property type="match status" value="1"/>
</dbReference>
<dbReference type="SMART" id="SM00297">
    <property type="entry name" value="BROMO"/>
    <property type="match status" value="2"/>
</dbReference>
<evidence type="ECO:0000313" key="6">
    <source>
        <dbReference type="EMBL" id="KAK3056376.1"/>
    </source>
</evidence>
<evidence type="ECO:0000256" key="2">
    <source>
        <dbReference type="PROSITE-ProRule" id="PRU00035"/>
    </source>
</evidence>
<dbReference type="GO" id="GO:0006338">
    <property type="term" value="P:chromatin remodeling"/>
    <property type="evidence" value="ECO:0007669"/>
    <property type="project" value="TreeGrafter"/>
</dbReference>
<organism evidence="6 7">
    <name type="scientific">Extremus antarcticus</name>
    <dbReference type="NCBI Taxonomy" id="702011"/>
    <lineage>
        <taxon>Eukaryota</taxon>
        <taxon>Fungi</taxon>
        <taxon>Dikarya</taxon>
        <taxon>Ascomycota</taxon>
        <taxon>Pezizomycotina</taxon>
        <taxon>Dothideomycetes</taxon>
        <taxon>Dothideomycetidae</taxon>
        <taxon>Mycosphaerellales</taxon>
        <taxon>Extremaceae</taxon>
        <taxon>Extremus</taxon>
    </lineage>
</organism>
<feature type="compositionally biased region" description="Polar residues" evidence="3">
    <location>
        <begin position="495"/>
        <end position="506"/>
    </location>
</feature>
<dbReference type="PROSITE" id="PS51525">
    <property type="entry name" value="NET"/>
    <property type="match status" value="1"/>
</dbReference>
<dbReference type="InterPro" id="IPR036427">
    <property type="entry name" value="Bromodomain-like_sf"/>
</dbReference>